<feature type="compositionally biased region" description="Low complexity" evidence="2">
    <location>
        <begin position="796"/>
        <end position="816"/>
    </location>
</feature>
<protein>
    <recommendedName>
        <fullName evidence="3">PDZ domain-containing protein</fullName>
    </recommendedName>
</protein>
<feature type="region of interest" description="Disordered" evidence="2">
    <location>
        <begin position="980"/>
        <end position="1071"/>
    </location>
</feature>
<dbReference type="EMBL" id="JABMIG020000232">
    <property type="protein sequence ID" value="KAL3784591.1"/>
    <property type="molecule type" value="Genomic_DNA"/>
</dbReference>
<sequence length="1071" mass="116308">MMSTTSSVASASSEEEFVRPPPPPPRILLLRGICLGRVLAFLDAADKANAVASCRLFRDASPALDGEPKTSFVPNIEEVRGQVEPLPKQASNKLTITAPPGRLGIRLENTPSKRGTIVSLILEASPLQGKIRGGDMIVSVNGVDVSRMDTYGTLEVFQRFFKEKRHVTFIRRGAVLDDTIKDVDETPSVTDVTCANNNRKAQHEICTSIPSASAQKALGDRECVDSDLKEEADTSTTGIGSSQSKAIARTTTAHETATMTPLFSEPYHGAAYIQLMPFGMPTTIPSSDSDLQLESLDLNSHNSCKSDKDSSGKQSLPCFQSQRLNDVIPFDELEVGTVKLPDFPSSCTDSGYFVPCARTPPGSEADDDDDLTMSSSAGSTYVSSLSTDHVDIDHDEEKADYLAQFADAALFGDATLFTSFVQEIIDSAKDAARLVVPENGNPIDDQGPIKIGDSYYTHREAIQKWKSAREKLKNSKYKHDEAKLQRKLENAAMEAATLMAATKTLDLAARRSGRKMEKKEQKLALKKLLGMDRWNREELEKIRDREKEKEATTEKNKNDAPVLTIHQLVNQFSLFGFPKLDDEDKKIQGKSLDKKDEQEPCKTPVKSRFAFLEEPSAQCSDGFTTEVQKHPFAKGMSIEKEVNENQFQYMTRSSDDEEEANDVGIELSGSNKVVEQELAVFSKDQDTVNEELELEIIEQLKLNAALRAPSPSVSIRSRSFTNLSPSTPISYASEITELAGCGGRSHTGRPLSVASNESDGPTSLGADDSDVEQSDSEYIIDGANVEQSLVSGFTNSSTTSSTDESSVDTSAESSEVLSQGVETTSMFSGDISGQLSRSACSGTIIERDRSTLLSSPLDVLPKPKTPKHGNSQSSTVLVDDSAQVVDEMSGVLLSTVEREESECASDSGAITKVTYDSLIGSQYGTEVVLSASKVDEPVSNHSQLSNDASKEPLRVVTARKPRTLSKHNMGIVTPSPTRKTIALKRSGSQNREGIRSSPLAKRMNPLKLIKAPSSNKETKRPIVNSQAALTEEDSRTTSSSVQVTPKGDKCPKGSLPLKMSFGVMRSRSAVP</sequence>
<evidence type="ECO:0000313" key="4">
    <source>
        <dbReference type="EMBL" id="KAL3784591.1"/>
    </source>
</evidence>
<reference evidence="4 5" key="1">
    <citation type="journal article" date="2020" name="G3 (Bethesda)">
        <title>Improved Reference Genome for Cyclotella cryptica CCMP332, a Model for Cell Wall Morphogenesis, Salinity Adaptation, and Lipid Production in Diatoms (Bacillariophyta).</title>
        <authorList>
            <person name="Roberts W.R."/>
            <person name="Downey K.M."/>
            <person name="Ruck E.C."/>
            <person name="Traller J.C."/>
            <person name="Alverson A.J."/>
        </authorList>
    </citation>
    <scope>NUCLEOTIDE SEQUENCE [LARGE SCALE GENOMIC DNA]</scope>
    <source>
        <strain evidence="4 5">CCMP332</strain>
    </source>
</reference>
<organism evidence="4 5">
    <name type="scientific">Cyclotella cryptica</name>
    <dbReference type="NCBI Taxonomy" id="29204"/>
    <lineage>
        <taxon>Eukaryota</taxon>
        <taxon>Sar</taxon>
        <taxon>Stramenopiles</taxon>
        <taxon>Ochrophyta</taxon>
        <taxon>Bacillariophyta</taxon>
        <taxon>Coscinodiscophyceae</taxon>
        <taxon>Thalassiosirophycidae</taxon>
        <taxon>Stephanodiscales</taxon>
        <taxon>Stephanodiscaceae</taxon>
        <taxon>Cyclotella</taxon>
    </lineage>
</organism>
<proteinExistence type="predicted"/>
<feature type="region of interest" description="Disordered" evidence="2">
    <location>
        <begin position="793"/>
        <end position="835"/>
    </location>
</feature>
<gene>
    <name evidence="4" type="ORF">HJC23_007047</name>
</gene>
<dbReference type="InterPro" id="IPR036034">
    <property type="entry name" value="PDZ_sf"/>
</dbReference>
<accession>A0ABD3PBQ0</accession>
<dbReference type="PROSITE" id="PS50106">
    <property type="entry name" value="PDZ"/>
    <property type="match status" value="1"/>
</dbReference>
<dbReference type="Pfam" id="PF00595">
    <property type="entry name" value="PDZ"/>
    <property type="match status" value="1"/>
</dbReference>
<dbReference type="AlphaFoldDB" id="A0ABD3PBQ0"/>
<feature type="region of interest" description="Disordered" evidence="2">
    <location>
        <begin position="1"/>
        <end position="22"/>
    </location>
</feature>
<evidence type="ECO:0000256" key="2">
    <source>
        <dbReference type="SAM" id="MobiDB-lite"/>
    </source>
</evidence>
<feature type="region of interest" description="Disordered" evidence="2">
    <location>
        <begin position="742"/>
        <end position="774"/>
    </location>
</feature>
<evidence type="ECO:0000256" key="1">
    <source>
        <dbReference type="SAM" id="Coils"/>
    </source>
</evidence>
<evidence type="ECO:0000313" key="5">
    <source>
        <dbReference type="Proteomes" id="UP001516023"/>
    </source>
</evidence>
<dbReference type="SUPFAM" id="SSF50156">
    <property type="entry name" value="PDZ domain-like"/>
    <property type="match status" value="1"/>
</dbReference>
<keyword evidence="5" id="KW-1185">Reference proteome</keyword>
<dbReference type="Proteomes" id="UP001516023">
    <property type="component" value="Unassembled WGS sequence"/>
</dbReference>
<dbReference type="Gene3D" id="2.30.42.10">
    <property type="match status" value="1"/>
</dbReference>
<feature type="region of interest" description="Disordered" evidence="2">
    <location>
        <begin position="855"/>
        <end position="875"/>
    </location>
</feature>
<feature type="domain" description="PDZ" evidence="3">
    <location>
        <begin position="101"/>
        <end position="148"/>
    </location>
</feature>
<feature type="compositionally biased region" description="Polar residues" evidence="2">
    <location>
        <begin position="234"/>
        <end position="245"/>
    </location>
</feature>
<feature type="coiled-coil region" evidence="1">
    <location>
        <begin position="474"/>
        <end position="501"/>
    </location>
</feature>
<name>A0ABD3PBQ0_9STRA</name>
<evidence type="ECO:0000259" key="3">
    <source>
        <dbReference type="PROSITE" id="PS50106"/>
    </source>
</evidence>
<feature type="region of interest" description="Disordered" evidence="2">
    <location>
        <begin position="225"/>
        <end position="246"/>
    </location>
</feature>
<feature type="compositionally biased region" description="Polar residues" evidence="2">
    <location>
        <begin position="820"/>
        <end position="835"/>
    </location>
</feature>
<keyword evidence="1" id="KW-0175">Coiled coil</keyword>
<dbReference type="InterPro" id="IPR001478">
    <property type="entry name" value="PDZ"/>
</dbReference>
<feature type="compositionally biased region" description="Low complexity" evidence="2">
    <location>
        <begin position="1"/>
        <end position="12"/>
    </location>
</feature>
<comment type="caution">
    <text evidence="4">The sequence shown here is derived from an EMBL/GenBank/DDBJ whole genome shotgun (WGS) entry which is preliminary data.</text>
</comment>